<gene>
    <name evidence="2" type="ORF">XAT740_LOCUS51031</name>
</gene>
<dbReference type="Proteomes" id="UP000663828">
    <property type="component" value="Unassembled WGS sequence"/>
</dbReference>
<dbReference type="AlphaFoldDB" id="A0A816CU35"/>
<feature type="region of interest" description="Disordered" evidence="1">
    <location>
        <begin position="1"/>
        <end position="40"/>
    </location>
</feature>
<dbReference type="EMBL" id="CAJNOR010007997">
    <property type="protein sequence ID" value="CAF1626931.1"/>
    <property type="molecule type" value="Genomic_DNA"/>
</dbReference>
<accession>A0A816CU35</accession>
<evidence type="ECO:0000313" key="3">
    <source>
        <dbReference type="Proteomes" id="UP000663828"/>
    </source>
</evidence>
<comment type="caution">
    <text evidence="2">The sequence shown here is derived from an EMBL/GenBank/DDBJ whole genome shotgun (WGS) entry which is preliminary data.</text>
</comment>
<evidence type="ECO:0000256" key="1">
    <source>
        <dbReference type="SAM" id="MobiDB-lite"/>
    </source>
</evidence>
<name>A0A816CU35_ADIRI</name>
<feature type="compositionally biased region" description="Basic and acidic residues" evidence="1">
    <location>
        <begin position="1"/>
        <end position="13"/>
    </location>
</feature>
<sequence>ASPTRKSGDDSKKEKKSKFRTPSFLKKRKEKKESTHKDKS</sequence>
<reference evidence="2" key="1">
    <citation type="submission" date="2021-02" db="EMBL/GenBank/DDBJ databases">
        <authorList>
            <person name="Nowell W R."/>
        </authorList>
    </citation>
    <scope>NUCLEOTIDE SEQUENCE</scope>
</reference>
<proteinExistence type="predicted"/>
<feature type="compositionally biased region" description="Basic residues" evidence="1">
    <location>
        <begin position="14"/>
        <end position="30"/>
    </location>
</feature>
<feature type="compositionally biased region" description="Basic and acidic residues" evidence="1">
    <location>
        <begin position="31"/>
        <end position="40"/>
    </location>
</feature>
<keyword evidence="3" id="KW-1185">Reference proteome</keyword>
<evidence type="ECO:0000313" key="2">
    <source>
        <dbReference type="EMBL" id="CAF1626931.1"/>
    </source>
</evidence>
<organism evidence="2 3">
    <name type="scientific">Adineta ricciae</name>
    <name type="common">Rotifer</name>
    <dbReference type="NCBI Taxonomy" id="249248"/>
    <lineage>
        <taxon>Eukaryota</taxon>
        <taxon>Metazoa</taxon>
        <taxon>Spiralia</taxon>
        <taxon>Gnathifera</taxon>
        <taxon>Rotifera</taxon>
        <taxon>Eurotatoria</taxon>
        <taxon>Bdelloidea</taxon>
        <taxon>Adinetida</taxon>
        <taxon>Adinetidae</taxon>
        <taxon>Adineta</taxon>
    </lineage>
</organism>
<feature type="non-terminal residue" evidence="2">
    <location>
        <position position="1"/>
    </location>
</feature>
<protein>
    <submittedName>
        <fullName evidence="2">Uncharacterized protein</fullName>
    </submittedName>
</protein>